<feature type="compositionally biased region" description="Polar residues" evidence="13">
    <location>
        <begin position="177"/>
        <end position="188"/>
    </location>
</feature>
<reference evidence="16" key="3">
    <citation type="submission" date="2025-09" db="UniProtKB">
        <authorList>
            <consortium name="Ensembl"/>
        </authorList>
    </citation>
    <scope>IDENTIFICATION</scope>
</reference>
<keyword evidence="17" id="KW-1185">Reference proteome</keyword>
<proteinExistence type="predicted"/>
<feature type="domain" description="Orange" evidence="15">
    <location>
        <begin position="93"/>
        <end position="123"/>
    </location>
</feature>
<dbReference type="RefSeq" id="XP_031821330.1">
    <property type="nucleotide sequence ID" value="XM_031965470.1"/>
</dbReference>
<evidence type="ECO:0000256" key="6">
    <source>
        <dbReference type="ARBA" id="ARBA00023163"/>
    </source>
</evidence>
<evidence type="ECO:0000256" key="10">
    <source>
        <dbReference type="ARBA" id="ARBA00072976"/>
    </source>
</evidence>
<reference evidence="16 17" key="1">
    <citation type="journal article" date="2011" name="Proc. Natl. Acad. Sci. U.S.A.">
        <title>Genetic diversity and population structure of the endangered marsupial Sarcophilus harrisii (Tasmanian devil).</title>
        <authorList>
            <person name="Miller W."/>
            <person name="Hayes V.M."/>
            <person name="Ratan A."/>
            <person name="Petersen D.C."/>
            <person name="Wittekindt N.E."/>
            <person name="Miller J."/>
            <person name="Walenz B."/>
            <person name="Knight J."/>
            <person name="Qi J."/>
            <person name="Zhao F."/>
            <person name="Wang Q."/>
            <person name="Bedoya-Reina O.C."/>
            <person name="Katiyar N."/>
            <person name="Tomsho L.P."/>
            <person name="Kasson L.M."/>
            <person name="Hardie R.A."/>
            <person name="Woodbridge P."/>
            <person name="Tindall E.A."/>
            <person name="Bertelsen M.F."/>
            <person name="Dixon D."/>
            <person name="Pyecroft S."/>
            <person name="Helgen K.M."/>
            <person name="Lesk A.M."/>
            <person name="Pringle T.H."/>
            <person name="Patterson N."/>
            <person name="Zhang Y."/>
            <person name="Kreiss A."/>
            <person name="Woods G.M."/>
            <person name="Jones M.E."/>
            <person name="Schuster S.C."/>
        </authorList>
    </citation>
    <scope>NUCLEOTIDE SEQUENCE [LARGE SCALE GENOMIC DNA]</scope>
</reference>
<dbReference type="GO" id="GO:0001756">
    <property type="term" value="P:somitogenesis"/>
    <property type="evidence" value="ECO:0007669"/>
    <property type="project" value="Ensembl"/>
</dbReference>
<evidence type="ECO:0000256" key="3">
    <source>
        <dbReference type="ARBA" id="ARBA00022491"/>
    </source>
</evidence>
<dbReference type="GeneID" id="100920902"/>
<evidence type="ECO:0000259" key="15">
    <source>
        <dbReference type="PROSITE" id="PS51054"/>
    </source>
</evidence>
<feature type="region of interest" description="Disordered" evidence="13">
    <location>
        <begin position="67"/>
        <end position="86"/>
    </location>
</feature>
<feature type="region of interest" description="Disordered" evidence="13">
    <location>
        <begin position="128"/>
        <end position="227"/>
    </location>
</feature>
<gene>
    <name evidence="16" type="primary">HES7</name>
</gene>
<dbReference type="GO" id="GO:0001501">
    <property type="term" value="P:skeletal system development"/>
    <property type="evidence" value="ECO:0007669"/>
    <property type="project" value="Ensembl"/>
</dbReference>
<keyword evidence="2" id="KW-0217">Developmental protein</keyword>
<dbReference type="SMART" id="SM00353">
    <property type="entry name" value="HLH"/>
    <property type="match status" value="1"/>
</dbReference>
<evidence type="ECO:0000256" key="4">
    <source>
        <dbReference type="ARBA" id="ARBA00023015"/>
    </source>
</evidence>
<comment type="subcellular location">
    <subcellularLocation>
        <location evidence="1">Nucleus</location>
    </subcellularLocation>
</comment>
<dbReference type="Proteomes" id="UP000007648">
    <property type="component" value="Unassembled WGS sequence"/>
</dbReference>
<dbReference type="AlphaFoldDB" id="A0A7N4NSM4"/>
<keyword evidence="4" id="KW-0805">Transcription regulation</keyword>
<dbReference type="InterPro" id="IPR003650">
    <property type="entry name" value="Orange_dom"/>
</dbReference>
<dbReference type="GO" id="GO:0046983">
    <property type="term" value="F:protein dimerization activity"/>
    <property type="evidence" value="ECO:0007669"/>
    <property type="project" value="InterPro"/>
</dbReference>
<dbReference type="CTD" id="84667"/>
<evidence type="ECO:0000256" key="12">
    <source>
        <dbReference type="ARBA" id="ARBA00081409"/>
    </source>
</evidence>
<comment type="subunit">
    <text evidence="8">Transcription repression requires formation of a complex with a corepressor protein of the Groucho/TLE family.</text>
</comment>
<dbReference type="InterPro" id="IPR050370">
    <property type="entry name" value="HES_HEY"/>
</dbReference>
<evidence type="ECO:0000256" key="8">
    <source>
        <dbReference type="ARBA" id="ARBA00023791"/>
    </source>
</evidence>
<protein>
    <recommendedName>
        <fullName evidence="10">Transcription factor HES-7</fullName>
    </recommendedName>
    <alternativeName>
        <fullName evidence="12">Hairy and enhancer of split 7</fullName>
    </alternativeName>
    <alternativeName>
        <fullName evidence="11">bHLH factor Hes7</fullName>
    </alternativeName>
</protein>
<dbReference type="KEGG" id="shr:100920902"/>
<reference evidence="16" key="2">
    <citation type="submission" date="2025-08" db="UniProtKB">
        <authorList>
            <consortium name="Ensembl"/>
        </authorList>
    </citation>
    <scope>IDENTIFICATION</scope>
</reference>
<evidence type="ECO:0000256" key="1">
    <source>
        <dbReference type="ARBA" id="ARBA00004123"/>
    </source>
</evidence>
<keyword evidence="3" id="KW-0678">Repressor</keyword>
<dbReference type="InterPro" id="IPR011598">
    <property type="entry name" value="bHLH_dom"/>
</dbReference>
<keyword evidence="6" id="KW-0804">Transcription</keyword>
<dbReference type="GO" id="GO:0007219">
    <property type="term" value="P:Notch signaling pathway"/>
    <property type="evidence" value="ECO:0007669"/>
    <property type="project" value="Ensembl"/>
</dbReference>
<dbReference type="GO" id="GO:0000977">
    <property type="term" value="F:RNA polymerase II transcription regulatory region sequence-specific DNA binding"/>
    <property type="evidence" value="ECO:0007669"/>
    <property type="project" value="Ensembl"/>
</dbReference>
<sequence length="227" mass="25158">MARSGLPFSLPQMLKPLVEKRRRDRINRSLEELRLLLLERTRDQNLRNPKVEKAEILEFAVGYLRDRSRAEPPGTTGAPRSPTQDSEALTSCYLSGFRECLLRLAAYVHEASPAARAQLLSTLHSYLRPKQSRPEPGSGEPRCPPPRPTLDPAALPSGPMPTPAHHRPLLHPASPHSAWSPTLSTTWPRNLGARAPHTGLRPPQRQEGAPPGGKSPPAPPAFWRPWP</sequence>
<evidence type="ECO:0000313" key="16">
    <source>
        <dbReference type="Ensembl" id="ENSSHAP00000027802.1"/>
    </source>
</evidence>
<evidence type="ECO:0000256" key="5">
    <source>
        <dbReference type="ARBA" id="ARBA00023125"/>
    </source>
</evidence>
<evidence type="ECO:0000259" key="14">
    <source>
        <dbReference type="PROSITE" id="PS50888"/>
    </source>
</evidence>
<dbReference type="FunCoup" id="A0A7N4NSM4">
    <property type="interactions" value="661"/>
</dbReference>
<dbReference type="GO" id="GO:0005634">
    <property type="term" value="C:nucleus"/>
    <property type="evidence" value="ECO:0007669"/>
    <property type="project" value="UniProtKB-SubCell"/>
</dbReference>
<dbReference type="PANTHER" id="PTHR10985">
    <property type="entry name" value="BASIC HELIX-LOOP-HELIX TRANSCRIPTION FACTOR, HES-RELATED"/>
    <property type="match status" value="1"/>
</dbReference>
<evidence type="ECO:0000256" key="7">
    <source>
        <dbReference type="ARBA" id="ARBA00023242"/>
    </source>
</evidence>
<accession>A0A7N4NSM4</accession>
<dbReference type="Ensembl" id="ENSSHAT00000024451.1">
    <property type="protein sequence ID" value="ENSSHAP00000027802.1"/>
    <property type="gene ID" value="ENSSHAG00000022626.1"/>
</dbReference>
<dbReference type="FunFam" id="4.10.280.10:FF:000063">
    <property type="entry name" value="transcription factor HES-7 isoform X1"/>
    <property type="match status" value="1"/>
</dbReference>
<evidence type="ECO:0000256" key="13">
    <source>
        <dbReference type="SAM" id="MobiDB-lite"/>
    </source>
</evidence>
<keyword evidence="7" id="KW-0539">Nucleus</keyword>
<comment type="function">
    <text evidence="9">Transcriptional repressor. Represses transcription from both N box- and E box-containing promoters. May with HES1, cooperatively regulate somite formation in the presomitic mesoderm (PSM). May function as a segmentation clock, which is essential for coordinated somite segmentation.</text>
</comment>
<dbReference type="InParanoid" id="A0A7N4NSM4"/>
<dbReference type="GO" id="GO:0048511">
    <property type="term" value="P:rhythmic process"/>
    <property type="evidence" value="ECO:0007669"/>
    <property type="project" value="Ensembl"/>
</dbReference>
<evidence type="ECO:0000313" key="17">
    <source>
        <dbReference type="Proteomes" id="UP000007648"/>
    </source>
</evidence>
<feature type="compositionally biased region" description="Pro residues" evidence="13">
    <location>
        <begin position="213"/>
        <end position="227"/>
    </location>
</feature>
<evidence type="ECO:0000256" key="9">
    <source>
        <dbReference type="ARBA" id="ARBA00057023"/>
    </source>
</evidence>
<dbReference type="GO" id="GO:0000122">
    <property type="term" value="P:negative regulation of transcription by RNA polymerase II"/>
    <property type="evidence" value="ECO:0007669"/>
    <property type="project" value="Ensembl"/>
</dbReference>
<evidence type="ECO:0000256" key="2">
    <source>
        <dbReference type="ARBA" id="ARBA00022473"/>
    </source>
</evidence>
<dbReference type="PROSITE" id="PS51054">
    <property type="entry name" value="ORANGE"/>
    <property type="match status" value="1"/>
</dbReference>
<feature type="domain" description="BHLH" evidence="14">
    <location>
        <begin position="10"/>
        <end position="67"/>
    </location>
</feature>
<dbReference type="Pfam" id="PF00010">
    <property type="entry name" value="HLH"/>
    <property type="match status" value="1"/>
</dbReference>
<evidence type="ECO:0000256" key="11">
    <source>
        <dbReference type="ARBA" id="ARBA00076998"/>
    </source>
</evidence>
<dbReference type="GeneTree" id="ENSGT00730000111282"/>
<keyword evidence="5" id="KW-0238">DNA-binding</keyword>
<dbReference type="Gene3D" id="4.10.280.10">
    <property type="entry name" value="Helix-loop-helix DNA-binding domain"/>
    <property type="match status" value="1"/>
</dbReference>
<organism evidence="16 17">
    <name type="scientific">Sarcophilus harrisii</name>
    <name type="common">Tasmanian devil</name>
    <name type="synonym">Sarcophilus laniarius</name>
    <dbReference type="NCBI Taxonomy" id="9305"/>
    <lineage>
        <taxon>Eukaryota</taxon>
        <taxon>Metazoa</taxon>
        <taxon>Chordata</taxon>
        <taxon>Craniata</taxon>
        <taxon>Vertebrata</taxon>
        <taxon>Euteleostomi</taxon>
        <taxon>Mammalia</taxon>
        <taxon>Metatheria</taxon>
        <taxon>Dasyuromorphia</taxon>
        <taxon>Dasyuridae</taxon>
        <taxon>Sarcophilus</taxon>
    </lineage>
</organism>
<dbReference type="InterPro" id="IPR036638">
    <property type="entry name" value="HLH_DNA-bd_sf"/>
</dbReference>
<name>A0A7N4NSM4_SARHA</name>
<dbReference type="SUPFAM" id="SSF47459">
    <property type="entry name" value="HLH, helix-loop-helix DNA-binding domain"/>
    <property type="match status" value="1"/>
</dbReference>
<dbReference type="OrthoDB" id="6085656at2759"/>
<dbReference type="GO" id="GO:0036342">
    <property type="term" value="P:post-anal tail morphogenesis"/>
    <property type="evidence" value="ECO:0007669"/>
    <property type="project" value="Ensembl"/>
</dbReference>
<dbReference type="PROSITE" id="PS50888">
    <property type="entry name" value="BHLH"/>
    <property type="match status" value="1"/>
</dbReference>